<feature type="compositionally biased region" description="Acidic residues" evidence="2">
    <location>
        <begin position="157"/>
        <end position="175"/>
    </location>
</feature>
<feature type="coiled-coil region" evidence="1">
    <location>
        <begin position="75"/>
        <end position="102"/>
    </location>
</feature>
<dbReference type="AlphaFoldDB" id="A0A2G5E8J4"/>
<feature type="region of interest" description="Disordered" evidence="2">
    <location>
        <begin position="195"/>
        <end position="224"/>
    </location>
</feature>
<gene>
    <name evidence="4" type="ORF">AQUCO_01000154v1</name>
</gene>
<dbReference type="OrthoDB" id="1901794at2759"/>
<dbReference type="FunCoup" id="A0A2G5E8J4">
    <property type="interactions" value="277"/>
</dbReference>
<dbReference type="Gene3D" id="1.10.10.60">
    <property type="entry name" value="Homeodomain-like"/>
    <property type="match status" value="1"/>
</dbReference>
<dbReference type="SMART" id="SM00595">
    <property type="entry name" value="MADF"/>
    <property type="match status" value="1"/>
</dbReference>
<keyword evidence="5" id="KW-1185">Reference proteome</keyword>
<dbReference type="Proteomes" id="UP000230069">
    <property type="component" value="Unassembled WGS sequence"/>
</dbReference>
<sequence length="332" mass="37996">MSQPSSSSIPTPSQQKNSPKTPSIPKKIPPIPWAHIETVNLIEAYQEKWYSLKRGQLKASQWEEVASAVAARCGFKELSKTATQCRHKMEKLRKRYRTEKQRGTPIVWAYFDMMDMMERGPFPLSARPISLMQPSSQPSPLSASSQYNQNQRVSQSSEDDDDEDEEEINEEDEDENNKLRSINRLIRRPPMASPIFDALPLPNKYGGGSGGSGGREGQGPGVSRFLRSPMFQKRKRLYEIEVEEEEVEEEEEEEVEGGRLLSELASVVRAFGEGFVKVENMKLEMMKEAEKHRIEMEKKRMEMIQESQRCIVDAIAKTFESNKKPKMTQEDS</sequence>
<dbReference type="PANTHER" id="PTHR31307">
    <property type="entry name" value="TRIHELIX TRANSCRIPTION FACTOR ASIL2"/>
    <property type="match status" value="1"/>
</dbReference>
<feature type="compositionally biased region" description="Low complexity" evidence="2">
    <location>
        <begin position="130"/>
        <end position="146"/>
    </location>
</feature>
<feature type="compositionally biased region" description="Gly residues" evidence="2">
    <location>
        <begin position="205"/>
        <end position="220"/>
    </location>
</feature>
<evidence type="ECO:0000256" key="1">
    <source>
        <dbReference type="SAM" id="Coils"/>
    </source>
</evidence>
<feature type="domain" description="Myb/SANT-like DNA-binding" evidence="3">
    <location>
        <begin position="33"/>
        <end position="117"/>
    </location>
</feature>
<accession>A0A2G5E8J4</accession>
<dbReference type="FunFam" id="1.10.10.60:FF:000152">
    <property type="entry name" value="Trihelix transcription factor ASIL2"/>
    <property type="match status" value="1"/>
</dbReference>
<keyword evidence="1" id="KW-0175">Coiled coil</keyword>
<dbReference type="InterPro" id="IPR044823">
    <property type="entry name" value="ASIL1/2-like"/>
</dbReference>
<evidence type="ECO:0000313" key="4">
    <source>
        <dbReference type="EMBL" id="PIA52072.1"/>
    </source>
</evidence>
<proteinExistence type="predicted"/>
<name>A0A2G5E8J4_AQUCA</name>
<protein>
    <recommendedName>
        <fullName evidence="3">Myb/SANT-like DNA-binding domain-containing protein</fullName>
    </recommendedName>
</protein>
<feature type="region of interest" description="Disordered" evidence="2">
    <location>
        <begin position="127"/>
        <end position="182"/>
    </location>
</feature>
<reference evidence="4 5" key="1">
    <citation type="submission" date="2017-09" db="EMBL/GenBank/DDBJ databases">
        <title>WGS assembly of Aquilegia coerulea Goldsmith.</title>
        <authorList>
            <person name="Hodges S."/>
            <person name="Kramer E."/>
            <person name="Nordborg M."/>
            <person name="Tomkins J."/>
            <person name="Borevitz J."/>
            <person name="Derieg N."/>
            <person name="Yan J."/>
            <person name="Mihaltcheva S."/>
            <person name="Hayes R.D."/>
            <person name="Rokhsar D."/>
        </authorList>
    </citation>
    <scope>NUCLEOTIDE SEQUENCE [LARGE SCALE GENOMIC DNA]</scope>
    <source>
        <strain evidence="5">cv. Goldsmith</strain>
    </source>
</reference>
<evidence type="ECO:0000313" key="5">
    <source>
        <dbReference type="Proteomes" id="UP000230069"/>
    </source>
</evidence>
<dbReference type="InterPro" id="IPR044822">
    <property type="entry name" value="Myb_DNA-bind_4"/>
</dbReference>
<feature type="compositionally biased region" description="Polar residues" evidence="2">
    <location>
        <begin position="147"/>
        <end position="156"/>
    </location>
</feature>
<organism evidence="4 5">
    <name type="scientific">Aquilegia coerulea</name>
    <name type="common">Rocky mountain columbine</name>
    <dbReference type="NCBI Taxonomy" id="218851"/>
    <lineage>
        <taxon>Eukaryota</taxon>
        <taxon>Viridiplantae</taxon>
        <taxon>Streptophyta</taxon>
        <taxon>Embryophyta</taxon>
        <taxon>Tracheophyta</taxon>
        <taxon>Spermatophyta</taxon>
        <taxon>Magnoliopsida</taxon>
        <taxon>Ranunculales</taxon>
        <taxon>Ranunculaceae</taxon>
        <taxon>Thalictroideae</taxon>
        <taxon>Aquilegia</taxon>
    </lineage>
</organism>
<dbReference type="InParanoid" id="A0A2G5E8J4"/>
<evidence type="ECO:0000256" key="2">
    <source>
        <dbReference type="SAM" id="MobiDB-lite"/>
    </source>
</evidence>
<feature type="compositionally biased region" description="Low complexity" evidence="2">
    <location>
        <begin position="1"/>
        <end position="26"/>
    </location>
</feature>
<dbReference type="Pfam" id="PF13837">
    <property type="entry name" value="Myb_DNA-bind_4"/>
    <property type="match status" value="1"/>
</dbReference>
<dbReference type="EMBL" id="KZ305027">
    <property type="protein sequence ID" value="PIA52072.1"/>
    <property type="molecule type" value="Genomic_DNA"/>
</dbReference>
<dbReference type="PANTHER" id="PTHR31307:SF3">
    <property type="entry name" value="HOMEODOMAIN-LIKE SUPERFAMILY PROTEIN"/>
    <property type="match status" value="1"/>
</dbReference>
<feature type="region of interest" description="Disordered" evidence="2">
    <location>
        <begin position="1"/>
        <end position="29"/>
    </location>
</feature>
<evidence type="ECO:0000259" key="3">
    <source>
        <dbReference type="Pfam" id="PF13837"/>
    </source>
</evidence>
<dbReference type="STRING" id="218851.A0A2G5E8J4"/>